<sequence>MQPFRNYIKPIIALLMIQPVLAETSYKLNKPTYTGAYGTTVTAGVAHQPDLSEIAESPNEVRKTTAAKARAQTAVVKDKSQEGSPEVFIQKGRICLNFSKRLIDKKMKGPFLIRRSQGRLGDYQTIAKVTQPKFVDQVLVGSPYDYYYEIQTVKGELVARLSLELQLFGENTFVYSPTDNKARVGNEVNQLHEKMFGKEFSPNRYALLFKSGDYKEAGLLKIPFYVQIAGLGKVPYDVAISNIHTPPHLADGNGTCTFWRAAENLSVIGPESYEEEQTFKWAVSQAAPLRRIYSTRVVRNQWANGWVSGGYTADCYFEAAAGSKNQQQWYTRNSFLNKGRGKFEEIKYNYCFQGVDFGPSVDKNSYQNNWATGGNVTVIPTTPVIREKPFVFFDKDGRYKVFRPALKHNHTGVSYTRDNMGAGDIIDVEKDFYVVKPGDTAAEMNRQLGNGRHLLITPGMYELSEPLHVSKANTIILGLGLATLIPGSANPQTAIDVDDVAGVTVASLMFDAHYSSHSLIQVGQEKSGIRHDSNPTLLADLFLRIGGFRADKVHVDQSVIINSNDVIGDHFWIWRADHGVKGSVGWDINTTRNGLVVNGDYMTMYALFNEHFQEYQTYWTGNYGRTYFFQCESPYDAPNQAAYRSEHGTRDGYAAYKVADAVQQHEAYAFGIYDVLVNPIRIESSVEVPVKPGIKLKHICNNSLSSGPNRGYGYVINQVGKSTYNTWRDNRTYVVEFP</sequence>
<dbReference type="Gene3D" id="2.160.20.10">
    <property type="entry name" value="Single-stranded right-handed beta-helix, Pectin lyase-like"/>
    <property type="match status" value="1"/>
</dbReference>
<dbReference type="InterPro" id="IPR012334">
    <property type="entry name" value="Pectin_lyas_fold"/>
</dbReference>
<evidence type="ECO:0000313" key="3">
    <source>
        <dbReference type="Proteomes" id="UP000515450"/>
    </source>
</evidence>
<feature type="signal peptide" evidence="1">
    <location>
        <begin position="1"/>
        <end position="22"/>
    </location>
</feature>
<keyword evidence="2" id="KW-0378">Hydrolase</keyword>
<dbReference type="RefSeq" id="WP_182330425.1">
    <property type="nucleotide sequence ID" value="NZ_CP058555.1"/>
</dbReference>
<dbReference type="AlphaFoldDB" id="A0A7G5E6R5"/>
<reference evidence="2 3" key="1">
    <citation type="journal article" date="2020" name="G3 (Bethesda)">
        <title>CeMbio - The Caenorhabditis elegans Microbiome Resource.</title>
        <authorList>
            <person name="Dirksen P."/>
            <person name="Assie A."/>
            <person name="Zimmermann J."/>
            <person name="Zhang F."/>
            <person name="Tietje A.M."/>
            <person name="Marsh S.A."/>
            <person name="Felix M.A."/>
            <person name="Shapira M."/>
            <person name="Kaleta C."/>
            <person name="Schulenburg H."/>
            <person name="Samuel B."/>
        </authorList>
    </citation>
    <scope>NUCLEOTIDE SEQUENCE [LARGE SCALE GENOMIC DNA]</scope>
    <source>
        <strain evidence="2 3">BIGb0170</strain>
    </source>
</reference>
<dbReference type="EMBL" id="CP058555">
    <property type="protein sequence ID" value="QMV69690.1"/>
    <property type="molecule type" value="Genomic_DNA"/>
</dbReference>
<evidence type="ECO:0000313" key="2">
    <source>
        <dbReference type="EMBL" id="QMV69690.1"/>
    </source>
</evidence>
<proteinExistence type="predicted"/>
<protein>
    <submittedName>
        <fullName evidence="2">Glycoside hydrolase family 16</fullName>
    </submittedName>
</protein>
<gene>
    <name evidence="2" type="ORF">HS960_19435</name>
</gene>
<keyword evidence="1" id="KW-0732">Signal</keyword>
<evidence type="ECO:0000256" key="1">
    <source>
        <dbReference type="SAM" id="SignalP"/>
    </source>
</evidence>
<accession>A0A7G5E6R5</accession>
<dbReference type="InterPro" id="IPR059186">
    <property type="entry name" value="SACTE_4363"/>
</dbReference>
<dbReference type="GO" id="GO:0016787">
    <property type="term" value="F:hydrolase activity"/>
    <property type="evidence" value="ECO:0007669"/>
    <property type="project" value="UniProtKB-KW"/>
</dbReference>
<dbReference type="CDD" id="cd23669">
    <property type="entry name" value="GH55_SacteLam55A-like"/>
    <property type="match status" value="1"/>
</dbReference>
<organism evidence="2 3">
    <name type="scientific">Sphingobacterium paramultivorum</name>
    <dbReference type="NCBI Taxonomy" id="2886510"/>
    <lineage>
        <taxon>Bacteria</taxon>
        <taxon>Pseudomonadati</taxon>
        <taxon>Bacteroidota</taxon>
        <taxon>Sphingobacteriia</taxon>
        <taxon>Sphingobacteriales</taxon>
        <taxon>Sphingobacteriaceae</taxon>
        <taxon>Sphingobacterium</taxon>
    </lineage>
</organism>
<dbReference type="Proteomes" id="UP000515450">
    <property type="component" value="Chromosome"/>
</dbReference>
<name>A0A7G5E6R5_9SPHI</name>
<keyword evidence="3" id="KW-1185">Reference proteome</keyword>
<feature type="chain" id="PRO_5028842665" evidence="1">
    <location>
        <begin position="23"/>
        <end position="738"/>
    </location>
</feature>